<dbReference type="SMART" id="SM01134">
    <property type="entry name" value="DeoRC"/>
    <property type="match status" value="1"/>
</dbReference>
<evidence type="ECO:0000256" key="4">
    <source>
        <dbReference type="ARBA" id="ARBA00023163"/>
    </source>
</evidence>
<dbReference type="SMART" id="SM00420">
    <property type="entry name" value="HTH_DEOR"/>
    <property type="match status" value="1"/>
</dbReference>
<keyword evidence="3" id="KW-0805">Transcription regulation</keyword>
<dbReference type="AlphaFoldDB" id="A0A3N5A1N3"/>
<dbReference type="Gene3D" id="3.40.50.1360">
    <property type="match status" value="1"/>
</dbReference>
<dbReference type="InterPro" id="IPR001034">
    <property type="entry name" value="DeoR_HTH"/>
</dbReference>
<reference evidence="7 8" key="1">
    <citation type="submission" date="2018-11" db="EMBL/GenBank/DDBJ databases">
        <title>Sequencing the genomes of 1000 actinobacteria strains.</title>
        <authorList>
            <person name="Klenk H.-P."/>
        </authorList>
    </citation>
    <scope>NUCLEOTIDE SEQUENCE [LARGE SCALE GENOMIC DNA]</scope>
    <source>
        <strain evidence="7 8">DSM 14418</strain>
    </source>
</reference>
<keyword evidence="4" id="KW-0804">Transcription</keyword>
<dbReference type="PRINTS" id="PR00037">
    <property type="entry name" value="HTHLACR"/>
</dbReference>
<dbReference type="SUPFAM" id="SSF100950">
    <property type="entry name" value="NagB/RpiA/CoA transferase-like"/>
    <property type="match status" value="1"/>
</dbReference>
<dbReference type="PANTHER" id="PTHR30363:SF4">
    <property type="entry name" value="GLYCEROL-3-PHOSPHATE REGULON REPRESSOR"/>
    <property type="match status" value="1"/>
</dbReference>
<organism evidence="7 8">
    <name type="scientific">Georgenia muralis</name>
    <dbReference type="NCBI Taxonomy" id="154117"/>
    <lineage>
        <taxon>Bacteria</taxon>
        <taxon>Bacillati</taxon>
        <taxon>Actinomycetota</taxon>
        <taxon>Actinomycetes</taxon>
        <taxon>Micrococcales</taxon>
        <taxon>Bogoriellaceae</taxon>
        <taxon>Georgenia</taxon>
    </lineage>
</organism>
<feature type="domain" description="HTH deoR-type" evidence="6">
    <location>
        <begin position="3"/>
        <end position="58"/>
    </location>
</feature>
<evidence type="ECO:0000256" key="2">
    <source>
        <dbReference type="ARBA" id="ARBA00022491"/>
    </source>
</evidence>
<dbReference type="GO" id="GO:0003700">
    <property type="term" value="F:DNA-binding transcription factor activity"/>
    <property type="evidence" value="ECO:0007669"/>
    <property type="project" value="InterPro"/>
</dbReference>
<evidence type="ECO:0000259" key="6">
    <source>
        <dbReference type="PROSITE" id="PS51000"/>
    </source>
</evidence>
<gene>
    <name evidence="7" type="ORF">EDD32_1726</name>
</gene>
<dbReference type="SUPFAM" id="SSF46785">
    <property type="entry name" value="Winged helix' DNA-binding domain"/>
    <property type="match status" value="1"/>
</dbReference>
<protein>
    <recommendedName>
        <fullName evidence="1">Lactose phosphotransferase system repressor</fullName>
    </recommendedName>
</protein>
<dbReference type="PANTHER" id="PTHR30363">
    <property type="entry name" value="HTH-TYPE TRANSCRIPTIONAL REGULATOR SRLR-RELATED"/>
    <property type="match status" value="1"/>
</dbReference>
<evidence type="ECO:0000256" key="1">
    <source>
        <dbReference type="ARBA" id="ARBA00021390"/>
    </source>
</evidence>
<name>A0A3N5A1N3_9MICO</name>
<dbReference type="EMBL" id="RKRA01000001">
    <property type="protein sequence ID" value="RPF27255.1"/>
    <property type="molecule type" value="Genomic_DNA"/>
</dbReference>
<dbReference type="RefSeq" id="WP_123916677.1">
    <property type="nucleotide sequence ID" value="NZ_RKRA01000001.1"/>
</dbReference>
<evidence type="ECO:0000313" key="8">
    <source>
        <dbReference type="Proteomes" id="UP000280726"/>
    </source>
</evidence>
<dbReference type="OrthoDB" id="7688673at2"/>
<accession>A0A3N5A1N3</accession>
<dbReference type="Proteomes" id="UP000280726">
    <property type="component" value="Unassembled WGS sequence"/>
</dbReference>
<comment type="caution">
    <text evidence="7">The sequence shown here is derived from an EMBL/GenBank/DDBJ whole genome shotgun (WGS) entry which is preliminary data.</text>
</comment>
<dbReference type="PROSITE" id="PS51000">
    <property type="entry name" value="HTH_DEOR_2"/>
    <property type="match status" value="1"/>
</dbReference>
<dbReference type="InterPro" id="IPR036390">
    <property type="entry name" value="WH_DNA-bd_sf"/>
</dbReference>
<dbReference type="InterPro" id="IPR050313">
    <property type="entry name" value="Carb_Metab_HTH_regulators"/>
</dbReference>
<dbReference type="Pfam" id="PF00455">
    <property type="entry name" value="DeoRC"/>
    <property type="match status" value="1"/>
</dbReference>
<dbReference type="Pfam" id="PF08220">
    <property type="entry name" value="HTH_DeoR"/>
    <property type="match status" value="1"/>
</dbReference>
<keyword evidence="8" id="KW-1185">Reference proteome</keyword>
<evidence type="ECO:0000313" key="7">
    <source>
        <dbReference type="EMBL" id="RPF27255.1"/>
    </source>
</evidence>
<evidence type="ECO:0000256" key="3">
    <source>
        <dbReference type="ARBA" id="ARBA00023015"/>
    </source>
</evidence>
<comment type="function">
    <text evidence="5">Repressor of the lactose catabolism operon. Galactose-6-phosphate is the inducer.</text>
</comment>
<proteinExistence type="predicted"/>
<sequence>MYAEERQQLITRTAHRDGRVSVSRLAAELEVASETIRRDLEILDRRGILRRVHGGAVPAESLRLGEVDLPERAATHVAEKERIARAALAHLPVGGGAVILDGGTTAAQLAALLPADPDLTVITNSVPAAVALAARSAMPVYLLGGRLRGVTQATVGNEAQSLLGRTRVDVTFLGTNGVTAAHGLSTPDPDEAGAKRAMVAAARRVVALADSSKFGQEHLFSFARAEDVDVIITDTGVPDADRAALEALDVEVVVA</sequence>
<dbReference type="InterPro" id="IPR037171">
    <property type="entry name" value="NagB/RpiA_transferase-like"/>
</dbReference>
<dbReference type="InterPro" id="IPR014036">
    <property type="entry name" value="DeoR-like_C"/>
</dbReference>
<keyword evidence="2" id="KW-0678">Repressor</keyword>
<evidence type="ECO:0000256" key="5">
    <source>
        <dbReference type="ARBA" id="ARBA00024937"/>
    </source>
</evidence>